<sequence length="225" mass="24065">MSAPIQSRRRAHVRGESADTADTADTAGTADDTGAEGNERLTAITGTLLLVLFAIEGVTILQLGGLLYWHYFFGFLLVGPVCVKICSTLYRFARYYTHEPAYVRKGPPMIALRVLGPFVVLTSCAVLVTGILLGFAKSETVAGLPMLFLHKGFFIVWAGAMTIHVLAYLWRLPRLVASDVLGVRRVRGAATAVGGSALRWSVTVAGLAGGLVFAMAAAHLSSAWR</sequence>
<dbReference type="RefSeq" id="WP_212021105.1">
    <property type="nucleotide sequence ID" value="NZ_JAAFYZ010000309.1"/>
</dbReference>
<feature type="transmembrane region" description="Helical" evidence="2">
    <location>
        <begin position="114"/>
        <end position="136"/>
    </location>
</feature>
<reference evidence="3 4" key="1">
    <citation type="submission" date="2020-02" db="EMBL/GenBank/DDBJ databases">
        <title>Acidophilic actinobacteria isolated from forest soil.</title>
        <authorList>
            <person name="Golinska P."/>
        </authorList>
    </citation>
    <scope>NUCLEOTIDE SEQUENCE [LARGE SCALE GENOMIC DNA]</scope>
    <source>
        <strain evidence="3 4">NL8</strain>
    </source>
</reference>
<keyword evidence="2" id="KW-0472">Membrane</keyword>
<evidence type="ECO:0000313" key="4">
    <source>
        <dbReference type="Proteomes" id="UP000730482"/>
    </source>
</evidence>
<evidence type="ECO:0000256" key="1">
    <source>
        <dbReference type="SAM" id="MobiDB-lite"/>
    </source>
</evidence>
<proteinExistence type="predicted"/>
<evidence type="ECO:0000256" key="2">
    <source>
        <dbReference type="SAM" id="Phobius"/>
    </source>
</evidence>
<feature type="transmembrane region" description="Helical" evidence="2">
    <location>
        <begin position="69"/>
        <end position="93"/>
    </location>
</feature>
<dbReference type="EMBL" id="JAAFYZ010000309">
    <property type="protein sequence ID" value="MBS2554012.1"/>
    <property type="molecule type" value="Genomic_DNA"/>
</dbReference>
<protein>
    <recommendedName>
        <fullName evidence="5">Cytochrome b561 bacterial/Ni-hydrogenase domain-containing protein</fullName>
    </recommendedName>
</protein>
<evidence type="ECO:0008006" key="5">
    <source>
        <dbReference type="Google" id="ProtNLM"/>
    </source>
</evidence>
<feature type="transmembrane region" description="Helical" evidence="2">
    <location>
        <begin position="197"/>
        <end position="220"/>
    </location>
</feature>
<feature type="region of interest" description="Disordered" evidence="1">
    <location>
        <begin position="1"/>
        <end position="34"/>
    </location>
</feature>
<comment type="caution">
    <text evidence="3">The sequence shown here is derived from an EMBL/GenBank/DDBJ whole genome shotgun (WGS) entry which is preliminary data.</text>
</comment>
<feature type="transmembrane region" description="Helical" evidence="2">
    <location>
        <begin position="148"/>
        <end position="170"/>
    </location>
</feature>
<dbReference type="Proteomes" id="UP000730482">
    <property type="component" value="Unassembled WGS sequence"/>
</dbReference>
<keyword evidence="2" id="KW-1133">Transmembrane helix</keyword>
<accession>A0ABS5L6Y8</accession>
<name>A0ABS5L6Y8_9ACTN</name>
<organism evidence="3 4">
    <name type="scientific">Catenulispora pinistramenti</name>
    <dbReference type="NCBI Taxonomy" id="2705254"/>
    <lineage>
        <taxon>Bacteria</taxon>
        <taxon>Bacillati</taxon>
        <taxon>Actinomycetota</taxon>
        <taxon>Actinomycetes</taxon>
        <taxon>Catenulisporales</taxon>
        <taxon>Catenulisporaceae</taxon>
        <taxon>Catenulispora</taxon>
    </lineage>
</organism>
<keyword evidence="2" id="KW-0812">Transmembrane</keyword>
<keyword evidence="4" id="KW-1185">Reference proteome</keyword>
<gene>
    <name evidence="3" type="ORF">KGQ19_44880</name>
</gene>
<feature type="transmembrane region" description="Helical" evidence="2">
    <location>
        <begin position="41"/>
        <end position="63"/>
    </location>
</feature>
<evidence type="ECO:0000313" key="3">
    <source>
        <dbReference type="EMBL" id="MBS2554012.1"/>
    </source>
</evidence>
<feature type="compositionally biased region" description="Low complexity" evidence="1">
    <location>
        <begin position="18"/>
        <end position="32"/>
    </location>
</feature>